<keyword evidence="1" id="KW-0175">Coiled coil</keyword>
<protein>
    <submittedName>
        <fullName evidence="3">DUF4179 domain-containing protein</fullName>
    </submittedName>
</protein>
<keyword evidence="2" id="KW-0472">Membrane</keyword>
<reference evidence="4" key="1">
    <citation type="journal article" date="2019" name="Int. J. Syst. Evol. Microbiol.">
        <title>The Global Catalogue of Microorganisms (GCM) 10K type strain sequencing project: providing services to taxonomists for standard genome sequencing and annotation.</title>
        <authorList>
            <consortium name="The Broad Institute Genomics Platform"/>
            <consortium name="The Broad Institute Genome Sequencing Center for Infectious Disease"/>
            <person name="Wu L."/>
            <person name="Ma J."/>
        </authorList>
    </citation>
    <scope>NUCLEOTIDE SEQUENCE [LARGE SCALE GENOMIC DNA]</scope>
    <source>
        <strain evidence="4">KCTC 42585</strain>
    </source>
</reference>
<evidence type="ECO:0000313" key="4">
    <source>
        <dbReference type="Proteomes" id="UP001597468"/>
    </source>
</evidence>
<feature type="coiled-coil region" evidence="1">
    <location>
        <begin position="117"/>
        <end position="144"/>
    </location>
</feature>
<keyword evidence="4" id="KW-1185">Reference proteome</keyword>
<dbReference type="Proteomes" id="UP001597468">
    <property type="component" value="Unassembled WGS sequence"/>
</dbReference>
<keyword evidence="2" id="KW-0812">Transmembrane</keyword>
<name>A0ABW5J039_9FLAO</name>
<accession>A0ABW5J039</accession>
<organism evidence="3 4">
    <name type="scientific">Salinimicrobium flavum</name>
    <dbReference type="NCBI Taxonomy" id="1737065"/>
    <lineage>
        <taxon>Bacteria</taxon>
        <taxon>Pseudomonadati</taxon>
        <taxon>Bacteroidota</taxon>
        <taxon>Flavobacteriia</taxon>
        <taxon>Flavobacteriales</taxon>
        <taxon>Flavobacteriaceae</taxon>
        <taxon>Salinimicrobium</taxon>
    </lineage>
</organism>
<evidence type="ECO:0000256" key="2">
    <source>
        <dbReference type="SAM" id="Phobius"/>
    </source>
</evidence>
<keyword evidence="2" id="KW-1133">Transmembrane helix</keyword>
<evidence type="ECO:0000313" key="3">
    <source>
        <dbReference type="EMBL" id="MFD2518985.1"/>
    </source>
</evidence>
<proteinExistence type="predicted"/>
<gene>
    <name evidence="3" type="ORF">ACFSTG_13840</name>
</gene>
<dbReference type="EMBL" id="JBHULT010000012">
    <property type="protein sequence ID" value="MFD2518985.1"/>
    <property type="molecule type" value="Genomic_DNA"/>
</dbReference>
<dbReference type="RefSeq" id="WP_380754253.1">
    <property type="nucleotide sequence ID" value="NZ_JBHULT010000012.1"/>
</dbReference>
<feature type="transmembrane region" description="Helical" evidence="2">
    <location>
        <begin position="48"/>
        <end position="70"/>
    </location>
</feature>
<evidence type="ECO:0000256" key="1">
    <source>
        <dbReference type="SAM" id="Coils"/>
    </source>
</evidence>
<sequence>MKTDNLKDLFDQLDFDVAEPPVQHEERFREKLRNQPGRKTKRSGVITLWLPVMAVAASLFMAFLLFQGVLNDPFSQRTELANVSPEMKETQNFYASVIKNELENLEAQKTPETEAVIADALNQLEILEKDYEKLKKDLQKSGQDKRVIYAMISNFQQRIDLLNTVLEKVETINTLKNSPHENSII</sequence>
<comment type="caution">
    <text evidence="3">The sequence shown here is derived from an EMBL/GenBank/DDBJ whole genome shotgun (WGS) entry which is preliminary data.</text>
</comment>